<reference evidence="1 2" key="1">
    <citation type="submission" date="2015-09" db="EMBL/GenBank/DDBJ databases">
        <authorList>
            <consortium name="Pathogen Informatics"/>
        </authorList>
    </citation>
    <scope>NUCLEOTIDE SEQUENCE [LARGE SCALE GENOMIC DNA]</scope>
    <source>
        <strain evidence="1 2">2789STDY5834889</strain>
    </source>
</reference>
<gene>
    <name evidence="1" type="ORF">ERS852502_02605</name>
</gene>
<accession>A0A175A7X1</accession>
<dbReference type="AlphaFoldDB" id="A0A175A7X1"/>
<evidence type="ECO:0000313" key="2">
    <source>
        <dbReference type="Proteomes" id="UP000078383"/>
    </source>
</evidence>
<evidence type="ECO:0000313" key="1">
    <source>
        <dbReference type="EMBL" id="CUQ92336.1"/>
    </source>
</evidence>
<dbReference type="EMBL" id="CZBX01000014">
    <property type="protein sequence ID" value="CUQ92336.1"/>
    <property type="molecule type" value="Genomic_DNA"/>
</dbReference>
<protein>
    <submittedName>
        <fullName evidence="1">Uncharacterized protein</fullName>
    </submittedName>
</protein>
<dbReference type="RefSeq" id="WP_155512153.1">
    <property type="nucleotide sequence ID" value="NZ_CZBX01000014.1"/>
</dbReference>
<sequence length="45" mass="5213">MKELEKVVQEEAFEIEVQYCDPDECLHDCIHSGTNNCDAIITGWR</sequence>
<proteinExistence type="predicted"/>
<organism evidence="1 2">
    <name type="scientific">[Ruminococcus] torques</name>
    <dbReference type="NCBI Taxonomy" id="33039"/>
    <lineage>
        <taxon>Bacteria</taxon>
        <taxon>Bacillati</taxon>
        <taxon>Bacillota</taxon>
        <taxon>Clostridia</taxon>
        <taxon>Lachnospirales</taxon>
        <taxon>Lachnospiraceae</taxon>
        <taxon>Mediterraneibacter</taxon>
    </lineage>
</organism>
<dbReference type="Proteomes" id="UP000078383">
    <property type="component" value="Unassembled WGS sequence"/>
</dbReference>
<dbReference type="OrthoDB" id="1971581at2"/>
<name>A0A175A7X1_9FIRM</name>